<keyword evidence="1" id="KW-0812">Transmembrane</keyword>
<gene>
    <name evidence="2" type="primary">ybjC</name>
    <name evidence="2" type="ordered locus">PANA_1310</name>
</gene>
<evidence type="ECO:0000313" key="3">
    <source>
        <dbReference type="Proteomes" id="UP000001702"/>
    </source>
</evidence>
<sequence length="113" mass="12597">MRNVAKLPKTILAMEALGGVLIASALLVVNQWLPALPAGAGSTRLATALFIIGILLMLPAAWLLMWRCAKALAPQLFNLSEKKIISWRFYDTDYRFIMQPPFHPFFYGSKGEC</sequence>
<feature type="transmembrane region" description="Helical" evidence="1">
    <location>
        <begin position="12"/>
        <end position="33"/>
    </location>
</feature>
<keyword evidence="1" id="KW-0472">Membrane</keyword>
<evidence type="ECO:0000313" key="2">
    <source>
        <dbReference type="EMBL" id="ADD76477.1"/>
    </source>
</evidence>
<proteinExistence type="predicted"/>
<protein>
    <submittedName>
        <fullName evidence="2">YbjC</fullName>
    </submittedName>
</protein>
<name>D4GNC6_PANAM</name>
<organism evidence="2 3">
    <name type="scientific">Pantoea ananatis (strain LMG 20103)</name>
    <dbReference type="NCBI Taxonomy" id="706191"/>
    <lineage>
        <taxon>Bacteria</taxon>
        <taxon>Pseudomonadati</taxon>
        <taxon>Pseudomonadota</taxon>
        <taxon>Gammaproteobacteria</taxon>
        <taxon>Enterobacterales</taxon>
        <taxon>Erwiniaceae</taxon>
        <taxon>Pantoea</taxon>
    </lineage>
</organism>
<keyword evidence="1" id="KW-1133">Transmembrane helix</keyword>
<evidence type="ECO:0000256" key="1">
    <source>
        <dbReference type="SAM" id="Phobius"/>
    </source>
</evidence>
<dbReference type="AlphaFoldDB" id="D4GNC6"/>
<dbReference type="eggNOG" id="ENOG5032Z1J">
    <property type="taxonomic scope" value="Bacteria"/>
</dbReference>
<dbReference type="InterPro" id="IPR010815">
    <property type="entry name" value="DUF1418"/>
</dbReference>
<accession>D4GNC6</accession>
<dbReference type="Proteomes" id="UP000001702">
    <property type="component" value="Chromosome"/>
</dbReference>
<dbReference type="Pfam" id="PF07214">
    <property type="entry name" value="DUF1418"/>
    <property type="match status" value="1"/>
</dbReference>
<dbReference type="EMBL" id="CP001875">
    <property type="protein sequence ID" value="ADD76477.1"/>
    <property type="molecule type" value="Genomic_DNA"/>
</dbReference>
<dbReference type="KEGG" id="pam:PANA_1310"/>
<reference evidence="2 3" key="1">
    <citation type="journal article" date="2010" name="J. Bacteriol.">
        <title>Genome sequence of Pantoea ananatis LMG20103, the causative agent of Eucalyptus blight and dieback.</title>
        <authorList>
            <person name="De Maayer P."/>
            <person name="Chan W.Y."/>
            <person name="Venter S.N."/>
            <person name="Toth I.K."/>
            <person name="Birch P.R."/>
            <person name="Joubert F."/>
            <person name="Coutinho T.A."/>
        </authorList>
    </citation>
    <scope>NUCLEOTIDE SEQUENCE [LARGE SCALE GENOMIC DNA]</scope>
    <source>
        <strain evidence="2 3">LMG 20103</strain>
    </source>
</reference>
<keyword evidence="3" id="KW-1185">Reference proteome</keyword>
<dbReference type="STRING" id="706191.PANA_1310"/>
<feature type="transmembrane region" description="Helical" evidence="1">
    <location>
        <begin position="45"/>
        <end position="66"/>
    </location>
</feature>
<dbReference type="HOGENOM" id="CLU_2131004_0_0_6"/>